<keyword evidence="2" id="KW-0732">Signal</keyword>
<proteinExistence type="predicted"/>
<feature type="chain" id="PRO_5001477334" evidence="2">
    <location>
        <begin position="25"/>
        <end position="442"/>
    </location>
</feature>
<dbReference type="Pfam" id="PF14900">
    <property type="entry name" value="DUF4493"/>
    <property type="match status" value="1"/>
</dbReference>
<dbReference type="EMBL" id="JGDB01000256">
    <property type="protein sequence ID" value="EXY89239.1"/>
    <property type="molecule type" value="Genomic_DNA"/>
</dbReference>
<dbReference type="Proteomes" id="UP000020773">
    <property type="component" value="Unassembled WGS sequence"/>
</dbReference>
<evidence type="ECO:0000256" key="2">
    <source>
        <dbReference type="SAM" id="SignalP"/>
    </source>
</evidence>
<name>A0A015TXU2_BACFG</name>
<comment type="caution">
    <text evidence="3">The sequence shown here is derived from an EMBL/GenBank/DDBJ whole genome shotgun (WGS) entry which is preliminary data.</text>
</comment>
<sequence length="442" mass="47727">MNAIKNIYAVLALIALCLSSCEMKNELEGKYNLKNDEGLLTLDLVNKTQATPTTKAESTSLTDELDVNTYKVEIVDNATEAVVRSFASYAKLKEALPLVVPVGNYKIVAKSGVLQDASRTPYFEGSSSIEVKQGMESKAEVLCKSATVKVSLNISEEFLNMFADDYVFTVSNGIGGVIYVKKEDLSSIYLSIPDGSTSIKIVAKVTEKDSGRDIETVYTVTKPDAEGLQGGDSFNVTVKPVEEGEDPNNPDVTPSDPKLGIQLDIDLTMDETGITVKVPTELIEESKPEEPDQPTDPDQPTVDGPEIIGADEVVEVDTNNPPTVQVTMKAPAGIQNLLVTITSDSNEFIGLISQMGLGETFDLANPGDLEDKLGGSLEDGSGIGLIDPNDPIKDKKEFIFDVSGFMPMLSPFGLQQHYFTIKLIDNNGKELAKKLTVKVVKN</sequence>
<protein>
    <submittedName>
        <fullName evidence="3">Putative exported protein</fullName>
    </submittedName>
</protein>
<evidence type="ECO:0000313" key="4">
    <source>
        <dbReference type="Proteomes" id="UP000020773"/>
    </source>
</evidence>
<feature type="signal peptide" evidence="2">
    <location>
        <begin position="1"/>
        <end position="24"/>
    </location>
</feature>
<evidence type="ECO:0000256" key="1">
    <source>
        <dbReference type="SAM" id="MobiDB-lite"/>
    </source>
</evidence>
<dbReference type="AlphaFoldDB" id="A0A015TXU2"/>
<accession>A0A015TXU2</accession>
<dbReference type="RefSeq" id="WP_008769881.1">
    <property type="nucleotide sequence ID" value="NZ_JGDB01000256.1"/>
</dbReference>
<dbReference type="PATRIC" id="fig|1339316.3.peg.3918"/>
<organism evidence="3 4">
    <name type="scientific">Bacteroides fragilis str. 3998T(B)3</name>
    <dbReference type="NCBI Taxonomy" id="1339316"/>
    <lineage>
        <taxon>Bacteria</taxon>
        <taxon>Pseudomonadati</taxon>
        <taxon>Bacteroidota</taxon>
        <taxon>Bacteroidia</taxon>
        <taxon>Bacteroidales</taxon>
        <taxon>Bacteroidaceae</taxon>
        <taxon>Bacteroides</taxon>
    </lineage>
</organism>
<evidence type="ECO:0000313" key="3">
    <source>
        <dbReference type="EMBL" id="EXY89239.1"/>
    </source>
</evidence>
<feature type="region of interest" description="Disordered" evidence="1">
    <location>
        <begin position="282"/>
        <end position="304"/>
    </location>
</feature>
<dbReference type="InterPro" id="IPR027840">
    <property type="entry name" value="DUF4493"/>
</dbReference>
<reference evidence="3 4" key="1">
    <citation type="submission" date="2014-02" db="EMBL/GenBank/DDBJ databases">
        <authorList>
            <person name="Sears C."/>
            <person name="Carroll K."/>
            <person name="Sack B.R."/>
            <person name="Qadri F."/>
            <person name="Myers L.L."/>
            <person name="Chung G.-T."/>
            <person name="Escheverria P."/>
            <person name="Fraser C.M."/>
            <person name="Sadzewicz L."/>
            <person name="Shefchek K.A."/>
            <person name="Tallon L."/>
            <person name="Das S.P."/>
            <person name="Daugherty S."/>
            <person name="Mongodin E.F."/>
        </authorList>
    </citation>
    <scope>NUCLEOTIDE SEQUENCE [LARGE SCALE GENOMIC DNA]</scope>
    <source>
        <strain evidence="4">3998T(B)3</strain>
    </source>
</reference>
<gene>
    <name evidence="3" type="ORF">M125_4137</name>
</gene>